<accession>A0A0C9NYD8</accession>
<sequence>MSFEQRKREAFPEALALNHLKELTEAERAGLHLLMIQTGDPYEHEDILEEAQRLANKRTEETREHSYVATKYV</sequence>
<organism evidence="1 2">
    <name type="scientific">Lacticaseibacillus paracasei NRIC 0644</name>
    <dbReference type="NCBI Taxonomy" id="1435038"/>
    <lineage>
        <taxon>Bacteria</taxon>
        <taxon>Bacillati</taxon>
        <taxon>Bacillota</taxon>
        <taxon>Bacilli</taxon>
        <taxon>Lactobacillales</taxon>
        <taxon>Lactobacillaceae</taxon>
        <taxon>Lacticaseibacillus</taxon>
    </lineage>
</organism>
<gene>
    <name evidence="1" type="ORF">LC0644_1619</name>
</gene>
<evidence type="ECO:0000313" key="1">
    <source>
        <dbReference type="EMBL" id="GAN37030.1"/>
    </source>
</evidence>
<protein>
    <submittedName>
        <fullName evidence="1">Uncharacterized protein</fullName>
    </submittedName>
</protein>
<evidence type="ECO:0000313" key="2">
    <source>
        <dbReference type="Proteomes" id="UP000032552"/>
    </source>
</evidence>
<proteinExistence type="predicted"/>
<dbReference type="EMBL" id="BAYM01000092">
    <property type="protein sequence ID" value="GAN37030.1"/>
    <property type="molecule type" value="Genomic_DNA"/>
</dbReference>
<comment type="caution">
    <text evidence="1">The sequence shown here is derived from an EMBL/GenBank/DDBJ whole genome shotgun (WGS) entry which is preliminary data.</text>
</comment>
<dbReference type="Proteomes" id="UP000032552">
    <property type="component" value="Unassembled WGS sequence"/>
</dbReference>
<name>A0A0C9NYD8_LACPA</name>
<reference evidence="2" key="1">
    <citation type="submission" date="2014-05" db="EMBL/GenBank/DDBJ databases">
        <title>Whole genome sequencing of Lactobacillus casei NRIC0644.</title>
        <authorList>
            <person name="Atarashi H."/>
            <person name="Yoshida Y."/>
            <person name="Fujimura S."/>
            <person name="Tanaka N."/>
            <person name="Shiwa Y."/>
            <person name="Yoshikawa H."/>
            <person name="Okada S."/>
            <person name="Nakagawa J."/>
        </authorList>
    </citation>
    <scope>NUCLEOTIDE SEQUENCE [LARGE SCALE GENOMIC DNA]</scope>
    <source>
        <strain evidence="2">NRIC0644</strain>
    </source>
</reference>
<dbReference type="AlphaFoldDB" id="A0A0C9NYD8"/>